<dbReference type="Gene3D" id="1.25.40.20">
    <property type="entry name" value="Ankyrin repeat-containing domain"/>
    <property type="match status" value="3"/>
</dbReference>
<feature type="repeat" description="ANK" evidence="3">
    <location>
        <begin position="377"/>
        <end position="401"/>
    </location>
</feature>
<accession>A0A3N4JKL4</accession>
<feature type="repeat" description="ANK" evidence="3">
    <location>
        <begin position="304"/>
        <end position="337"/>
    </location>
</feature>
<dbReference type="Pfam" id="PF00023">
    <property type="entry name" value="Ank"/>
    <property type="match status" value="2"/>
</dbReference>
<reference evidence="5 6" key="1">
    <citation type="journal article" date="2018" name="Nat. Ecol. Evol.">
        <title>Pezizomycetes genomes reveal the molecular basis of ectomycorrhizal truffle lifestyle.</title>
        <authorList>
            <person name="Murat C."/>
            <person name="Payen T."/>
            <person name="Noel B."/>
            <person name="Kuo A."/>
            <person name="Morin E."/>
            <person name="Chen J."/>
            <person name="Kohler A."/>
            <person name="Krizsan K."/>
            <person name="Balestrini R."/>
            <person name="Da Silva C."/>
            <person name="Montanini B."/>
            <person name="Hainaut M."/>
            <person name="Levati E."/>
            <person name="Barry K.W."/>
            <person name="Belfiori B."/>
            <person name="Cichocki N."/>
            <person name="Clum A."/>
            <person name="Dockter R.B."/>
            <person name="Fauchery L."/>
            <person name="Guy J."/>
            <person name="Iotti M."/>
            <person name="Le Tacon F."/>
            <person name="Lindquist E.A."/>
            <person name="Lipzen A."/>
            <person name="Malagnac F."/>
            <person name="Mello A."/>
            <person name="Molinier V."/>
            <person name="Miyauchi S."/>
            <person name="Poulain J."/>
            <person name="Riccioni C."/>
            <person name="Rubini A."/>
            <person name="Sitrit Y."/>
            <person name="Splivallo R."/>
            <person name="Traeger S."/>
            <person name="Wang M."/>
            <person name="Zifcakova L."/>
            <person name="Wipf D."/>
            <person name="Zambonelli A."/>
            <person name="Paolocci F."/>
            <person name="Nowrousian M."/>
            <person name="Ottonello S."/>
            <person name="Baldrian P."/>
            <person name="Spatafora J.W."/>
            <person name="Henrissat B."/>
            <person name="Nagy L.G."/>
            <person name="Aury J.M."/>
            <person name="Wincker P."/>
            <person name="Grigoriev I.V."/>
            <person name="Bonfante P."/>
            <person name="Martin F.M."/>
        </authorList>
    </citation>
    <scope>NUCLEOTIDE SEQUENCE [LARGE SCALE GENOMIC DNA]</scope>
    <source>
        <strain evidence="5 6">120613-1</strain>
    </source>
</reference>
<keyword evidence="6" id="KW-1185">Reference proteome</keyword>
<evidence type="ECO:0000256" key="2">
    <source>
        <dbReference type="ARBA" id="ARBA00023043"/>
    </source>
</evidence>
<dbReference type="PROSITE" id="PS50088">
    <property type="entry name" value="ANK_REPEAT"/>
    <property type="match status" value="2"/>
</dbReference>
<evidence type="ECO:0000256" key="3">
    <source>
        <dbReference type="PROSITE-ProRule" id="PRU00023"/>
    </source>
</evidence>
<evidence type="ECO:0000256" key="1">
    <source>
        <dbReference type="ARBA" id="ARBA00022737"/>
    </source>
</evidence>
<name>A0A3N4JKL4_9PEZI</name>
<dbReference type="STRING" id="1336337.A0A3N4JKL4"/>
<evidence type="ECO:0000313" key="5">
    <source>
        <dbReference type="EMBL" id="RPA98785.1"/>
    </source>
</evidence>
<dbReference type="PROSITE" id="PS50181">
    <property type="entry name" value="FBOX"/>
    <property type="match status" value="1"/>
</dbReference>
<dbReference type="Pfam" id="PF12796">
    <property type="entry name" value="Ank_2"/>
    <property type="match status" value="2"/>
</dbReference>
<dbReference type="InterPro" id="IPR036047">
    <property type="entry name" value="F-box-like_dom_sf"/>
</dbReference>
<dbReference type="SUPFAM" id="SSF81383">
    <property type="entry name" value="F-box domain"/>
    <property type="match status" value="1"/>
</dbReference>
<dbReference type="InterPro" id="IPR002110">
    <property type="entry name" value="Ankyrin_rpt"/>
</dbReference>
<sequence length="458" mass="51031">MTSLLSLPPELLLHITSYHTPPTILSLMRTNHALHHLLDTTHALAGGIFNDIAYATSGVYHAAKRGDKQTIQRLVKSGILDAVEFKLNAAVLSESAQVIGTLLECGVPADTRDGWGQTPLISAAIFGRKEVVKLLLERADIDVNARDIYGQSALDHTLGMCSRWGIAAILLKDARVDVNLRDELRQTPLHRAVSNGDAGALNVLLDCERVDVNAEDQHHRSPLCTAAQQGNWLMVHSLLRRKDVNVNARYALGMSALSCAISPSPSPPIYPQYPDYISRSKKFRDVIALLLADPRVDVNLPDHELRTPLHLALRRGRRYSLDMLLKREGVEVNARDKYGFTPLGYAIHFLDHGERWDNLVKLLLEDAWVNVNLANNEGLTPLHIAVIERKVPLVRLLLAGGKVDRELVDGKGLKAEEYVVGAGELFEGVFEEQWSKVVFGWVMKRFLLLWDMAYLRAN</sequence>
<proteinExistence type="predicted"/>
<dbReference type="InterPro" id="IPR036770">
    <property type="entry name" value="Ankyrin_rpt-contain_sf"/>
</dbReference>
<gene>
    <name evidence="5" type="ORF">L873DRAFT_1807860</name>
</gene>
<dbReference type="OrthoDB" id="5428055at2759"/>
<dbReference type="EMBL" id="ML120393">
    <property type="protein sequence ID" value="RPA98785.1"/>
    <property type="molecule type" value="Genomic_DNA"/>
</dbReference>
<evidence type="ECO:0000313" key="6">
    <source>
        <dbReference type="Proteomes" id="UP000276215"/>
    </source>
</evidence>
<organism evidence="5 6">
    <name type="scientific">Choiromyces venosus 120613-1</name>
    <dbReference type="NCBI Taxonomy" id="1336337"/>
    <lineage>
        <taxon>Eukaryota</taxon>
        <taxon>Fungi</taxon>
        <taxon>Dikarya</taxon>
        <taxon>Ascomycota</taxon>
        <taxon>Pezizomycotina</taxon>
        <taxon>Pezizomycetes</taxon>
        <taxon>Pezizales</taxon>
        <taxon>Tuberaceae</taxon>
        <taxon>Choiromyces</taxon>
    </lineage>
</organism>
<feature type="domain" description="F-box" evidence="4">
    <location>
        <begin position="1"/>
        <end position="52"/>
    </location>
</feature>
<dbReference type="PANTHER" id="PTHR24198">
    <property type="entry name" value="ANKYRIN REPEAT AND PROTEIN KINASE DOMAIN-CONTAINING PROTEIN"/>
    <property type="match status" value="1"/>
</dbReference>
<dbReference type="PROSITE" id="PS50297">
    <property type="entry name" value="ANK_REP_REGION"/>
    <property type="match status" value="2"/>
</dbReference>
<dbReference type="AlphaFoldDB" id="A0A3N4JKL4"/>
<dbReference type="PANTHER" id="PTHR24198:SF165">
    <property type="entry name" value="ANKYRIN REPEAT-CONTAINING PROTEIN-RELATED"/>
    <property type="match status" value="1"/>
</dbReference>
<dbReference type="SUPFAM" id="SSF48403">
    <property type="entry name" value="Ankyrin repeat"/>
    <property type="match status" value="2"/>
</dbReference>
<dbReference type="Pfam" id="PF12937">
    <property type="entry name" value="F-box-like"/>
    <property type="match status" value="1"/>
</dbReference>
<dbReference type="SMART" id="SM00248">
    <property type="entry name" value="ANK"/>
    <property type="match status" value="7"/>
</dbReference>
<dbReference type="InterPro" id="IPR001810">
    <property type="entry name" value="F-box_dom"/>
</dbReference>
<dbReference type="Proteomes" id="UP000276215">
    <property type="component" value="Unassembled WGS sequence"/>
</dbReference>
<keyword evidence="2 3" id="KW-0040">ANK repeat</keyword>
<keyword evidence="1" id="KW-0677">Repeat</keyword>
<evidence type="ECO:0000259" key="4">
    <source>
        <dbReference type="PROSITE" id="PS50181"/>
    </source>
</evidence>
<protein>
    <submittedName>
        <fullName evidence="5">Ankyrin</fullName>
    </submittedName>
</protein>